<dbReference type="Proteomes" id="UP000665561">
    <property type="component" value="Unassembled WGS sequence"/>
</dbReference>
<evidence type="ECO:0000313" key="3">
    <source>
        <dbReference type="Proteomes" id="UP000665561"/>
    </source>
</evidence>
<organism evidence="2 3">
    <name type="scientific">Paenibacillus glycinis</name>
    <dbReference type="NCBI Taxonomy" id="2697035"/>
    <lineage>
        <taxon>Bacteria</taxon>
        <taxon>Bacillati</taxon>
        <taxon>Bacillota</taxon>
        <taxon>Bacilli</taxon>
        <taxon>Bacillales</taxon>
        <taxon>Paenibacillaceae</taxon>
        <taxon>Paenibacillus</taxon>
    </lineage>
</organism>
<comment type="caution">
    <text evidence="2">The sequence shown here is derived from an EMBL/GenBank/DDBJ whole genome shotgun (WGS) entry which is preliminary data.</text>
</comment>
<protein>
    <recommendedName>
        <fullName evidence="1">GP-PDE domain-containing protein</fullName>
    </recommendedName>
</protein>
<sequence length="307" mass="34258">MLPFIHAKLTQLSLALLILFAAPMLLSPATETRSQEPPACSAPLVQPPAKLQTLRPYEWVRQTPLISHALGGIDGHAGTNSREGLIHAYNCGHRVFETDISVTADGELVLRHDWEAGTYPVLGQPVPSNAGPMPLATFRAFPIQGHYSPMTFKELLAFMSDHPDMLLVTDTKEPDDAKAAAIFKRLVAETEAVDPSLLNRLIPQLYQAGNYEAVTSVYPFDQFIYTLYMNEDSDEQVIRDVSRRGIRIVVMNEKRYSPEFVHALKEKGVYAYVHTINDVSRIRKLREQGAQGVMTDFAVPEELDEAL</sequence>
<dbReference type="PROSITE" id="PS51704">
    <property type="entry name" value="GP_PDE"/>
    <property type="match status" value="1"/>
</dbReference>
<feature type="domain" description="GP-PDE" evidence="1">
    <location>
        <begin position="63"/>
        <end position="305"/>
    </location>
</feature>
<dbReference type="InterPro" id="IPR017946">
    <property type="entry name" value="PLC-like_Pdiesterase_TIM-brl"/>
</dbReference>
<dbReference type="SUPFAM" id="SSF51695">
    <property type="entry name" value="PLC-like phosphodiesterases"/>
    <property type="match status" value="1"/>
</dbReference>
<reference evidence="2 3" key="1">
    <citation type="submission" date="2020-01" db="EMBL/GenBank/DDBJ databases">
        <title>Paenibacillus soybeanensis sp. nov. isolated from the nodules of soybean (Glycine max(L.) Merr).</title>
        <authorList>
            <person name="Wang H."/>
        </authorList>
    </citation>
    <scope>NUCLEOTIDE SEQUENCE [LARGE SCALE GENOMIC DNA]</scope>
    <source>
        <strain evidence="2 3">T1</strain>
    </source>
</reference>
<dbReference type="EMBL" id="JAAAMV010000024">
    <property type="protein sequence ID" value="NBD26925.1"/>
    <property type="molecule type" value="Genomic_DNA"/>
</dbReference>
<dbReference type="CDD" id="cd08583">
    <property type="entry name" value="PI-PLCc_GDPD_SF_unchar1"/>
    <property type="match status" value="1"/>
</dbReference>
<evidence type="ECO:0000313" key="2">
    <source>
        <dbReference type="EMBL" id="NBD26925.1"/>
    </source>
</evidence>
<gene>
    <name evidence="2" type="ORF">GT019_23895</name>
</gene>
<accession>A0ABW9XW65</accession>
<dbReference type="Pfam" id="PF03009">
    <property type="entry name" value="GDPD"/>
    <property type="match status" value="1"/>
</dbReference>
<dbReference type="PANTHER" id="PTHR46211">
    <property type="entry name" value="GLYCEROPHOSPHORYL DIESTER PHOSPHODIESTERASE"/>
    <property type="match status" value="1"/>
</dbReference>
<name>A0ABW9XW65_9BACL</name>
<dbReference type="InterPro" id="IPR030395">
    <property type="entry name" value="GP_PDE_dom"/>
</dbReference>
<proteinExistence type="predicted"/>
<dbReference type="PANTHER" id="PTHR46211:SF14">
    <property type="entry name" value="GLYCEROPHOSPHODIESTER PHOSPHODIESTERASE"/>
    <property type="match status" value="1"/>
</dbReference>
<dbReference type="Gene3D" id="3.20.20.190">
    <property type="entry name" value="Phosphatidylinositol (PI) phosphodiesterase"/>
    <property type="match status" value="1"/>
</dbReference>
<dbReference type="RefSeq" id="WP_161745941.1">
    <property type="nucleotide sequence ID" value="NZ_JAAAMV010000024.1"/>
</dbReference>
<keyword evidence="3" id="KW-1185">Reference proteome</keyword>
<evidence type="ECO:0000259" key="1">
    <source>
        <dbReference type="PROSITE" id="PS51704"/>
    </source>
</evidence>